<evidence type="ECO:0000313" key="1">
    <source>
        <dbReference type="EMBL" id="KAG0444088.1"/>
    </source>
</evidence>
<dbReference type="EMBL" id="JABSTQ010002490">
    <property type="protein sequence ID" value="KAG0444088.1"/>
    <property type="molecule type" value="Genomic_DNA"/>
</dbReference>
<dbReference type="Proteomes" id="UP000805193">
    <property type="component" value="Unassembled WGS sequence"/>
</dbReference>
<comment type="caution">
    <text evidence="1">The sequence shown here is derived from an EMBL/GenBank/DDBJ whole genome shotgun (WGS) entry which is preliminary data.</text>
</comment>
<name>A0AC60R062_IXOPE</name>
<gene>
    <name evidence="1" type="ORF">HPB47_014188</name>
</gene>
<organism evidence="1 2">
    <name type="scientific">Ixodes persulcatus</name>
    <name type="common">Taiga tick</name>
    <dbReference type="NCBI Taxonomy" id="34615"/>
    <lineage>
        <taxon>Eukaryota</taxon>
        <taxon>Metazoa</taxon>
        <taxon>Ecdysozoa</taxon>
        <taxon>Arthropoda</taxon>
        <taxon>Chelicerata</taxon>
        <taxon>Arachnida</taxon>
        <taxon>Acari</taxon>
        <taxon>Parasitiformes</taxon>
        <taxon>Ixodida</taxon>
        <taxon>Ixodoidea</taxon>
        <taxon>Ixodidae</taxon>
        <taxon>Ixodinae</taxon>
        <taxon>Ixodes</taxon>
    </lineage>
</organism>
<reference evidence="1 2" key="1">
    <citation type="journal article" date="2020" name="Cell">
        <title>Large-Scale Comparative Analyses of Tick Genomes Elucidate Their Genetic Diversity and Vector Capacities.</title>
        <authorList>
            <consortium name="Tick Genome and Microbiome Consortium (TIGMIC)"/>
            <person name="Jia N."/>
            <person name="Wang J."/>
            <person name="Shi W."/>
            <person name="Du L."/>
            <person name="Sun Y."/>
            <person name="Zhan W."/>
            <person name="Jiang J.F."/>
            <person name="Wang Q."/>
            <person name="Zhang B."/>
            <person name="Ji P."/>
            <person name="Bell-Sakyi L."/>
            <person name="Cui X.M."/>
            <person name="Yuan T.T."/>
            <person name="Jiang B.G."/>
            <person name="Yang W.F."/>
            <person name="Lam T.T."/>
            <person name="Chang Q.C."/>
            <person name="Ding S.J."/>
            <person name="Wang X.J."/>
            <person name="Zhu J.G."/>
            <person name="Ruan X.D."/>
            <person name="Zhao L."/>
            <person name="Wei J.T."/>
            <person name="Ye R.Z."/>
            <person name="Que T.C."/>
            <person name="Du C.H."/>
            <person name="Zhou Y.H."/>
            <person name="Cheng J.X."/>
            <person name="Dai P.F."/>
            <person name="Guo W.B."/>
            <person name="Han X.H."/>
            <person name="Huang E.J."/>
            <person name="Li L.F."/>
            <person name="Wei W."/>
            <person name="Gao Y.C."/>
            <person name="Liu J.Z."/>
            <person name="Shao H.Z."/>
            <person name="Wang X."/>
            <person name="Wang C.C."/>
            <person name="Yang T.C."/>
            <person name="Huo Q.B."/>
            <person name="Li W."/>
            <person name="Chen H.Y."/>
            <person name="Chen S.E."/>
            <person name="Zhou L.G."/>
            <person name="Ni X.B."/>
            <person name="Tian J.H."/>
            <person name="Sheng Y."/>
            <person name="Liu T."/>
            <person name="Pan Y.S."/>
            <person name="Xia L.Y."/>
            <person name="Li J."/>
            <person name="Zhao F."/>
            <person name="Cao W.C."/>
        </authorList>
    </citation>
    <scope>NUCLEOTIDE SEQUENCE [LARGE SCALE GENOMIC DNA]</scope>
    <source>
        <strain evidence="1">Iper-2018</strain>
    </source>
</reference>
<protein>
    <submittedName>
        <fullName evidence="1">Uncharacterized protein</fullName>
    </submittedName>
</protein>
<sequence>MSATGGARGRPHRSERQTKPWTTERVYYPRSRSRAGRGSWNRRDDNRTPEDFRRVRSGRGGRSSSHSAQPPPAGPKPPEEPKKKMRSAATWTVVSGRGDQYRPSRGAKPSEVRPPFRDLTLTDRDDEPPAVYTAEEEVALCPVCHVWVVCQEAHTRGKLHTERDQRNKNAAAAAAANEGDIETALKLLRRERPELLIPAPVLVPPTAPIPRVLELPPLRQSEPVRPDEFIGPSPADSSATGPGGPITRTPPSPSLMDVVLDSFLAASESED</sequence>
<accession>A0AC60R062</accession>
<keyword evidence="2" id="KW-1185">Reference proteome</keyword>
<evidence type="ECO:0000313" key="2">
    <source>
        <dbReference type="Proteomes" id="UP000805193"/>
    </source>
</evidence>
<proteinExistence type="predicted"/>